<dbReference type="Pfam" id="PF00532">
    <property type="entry name" value="Peripla_BP_1"/>
    <property type="match status" value="1"/>
</dbReference>
<feature type="domain" description="HTH lacI-type" evidence="5">
    <location>
        <begin position="6"/>
        <end position="60"/>
    </location>
</feature>
<dbReference type="Pfam" id="PF00356">
    <property type="entry name" value="LacI"/>
    <property type="match status" value="1"/>
</dbReference>
<dbReference type="CDD" id="cd06267">
    <property type="entry name" value="PBP1_LacI_sugar_binding-like"/>
    <property type="match status" value="1"/>
</dbReference>
<keyword evidence="4" id="KW-0804">Transcription</keyword>
<evidence type="ECO:0000256" key="4">
    <source>
        <dbReference type="ARBA" id="ARBA00023163"/>
    </source>
</evidence>
<dbReference type="InterPro" id="IPR028082">
    <property type="entry name" value="Peripla_BP_I"/>
</dbReference>
<dbReference type="InterPro" id="IPR001761">
    <property type="entry name" value="Peripla_BP/Lac1_sug-bd_dom"/>
</dbReference>
<reference evidence="7 8" key="1">
    <citation type="submission" date="2020-01" db="EMBL/GenBank/DDBJ databases">
        <title>Genome analysis of Anaerocolumna sp. CBA3638.</title>
        <authorList>
            <person name="Kim J."/>
            <person name="Roh S.W."/>
        </authorList>
    </citation>
    <scope>NUCLEOTIDE SEQUENCE [LARGE SCALE GENOMIC DNA]</scope>
    <source>
        <strain evidence="7 8">CBA3638</strain>
    </source>
</reference>
<proteinExistence type="predicted"/>
<keyword evidence="1" id="KW-0678">Repressor</keyword>
<dbReference type="GO" id="GO:0000976">
    <property type="term" value="F:transcription cis-regulatory region binding"/>
    <property type="evidence" value="ECO:0007669"/>
    <property type="project" value="TreeGrafter"/>
</dbReference>
<dbReference type="Proteomes" id="UP000464314">
    <property type="component" value="Chromosome"/>
</dbReference>
<name>A0A6P1TET2_9FIRM</name>
<keyword evidence="2" id="KW-0805">Transcription regulation</keyword>
<dbReference type="GO" id="GO:0003700">
    <property type="term" value="F:DNA-binding transcription factor activity"/>
    <property type="evidence" value="ECO:0007669"/>
    <property type="project" value="TreeGrafter"/>
</dbReference>
<evidence type="ECO:0000313" key="8">
    <source>
        <dbReference type="Proteomes" id="UP000464314"/>
    </source>
</evidence>
<evidence type="ECO:0000313" key="7">
    <source>
        <dbReference type="EMBL" id="QHQ59664.1"/>
    </source>
</evidence>
<feature type="domain" description="HTH cro/C1-type" evidence="6">
    <location>
        <begin position="4"/>
        <end position="50"/>
    </location>
</feature>
<dbReference type="PROSITE" id="PS50943">
    <property type="entry name" value="HTH_CROC1"/>
    <property type="match status" value="1"/>
</dbReference>
<dbReference type="EMBL" id="CP048000">
    <property type="protein sequence ID" value="QHQ59664.1"/>
    <property type="molecule type" value="Genomic_DNA"/>
</dbReference>
<dbReference type="PANTHER" id="PTHR30146:SF148">
    <property type="entry name" value="HTH-TYPE TRANSCRIPTIONAL REPRESSOR PURR-RELATED"/>
    <property type="match status" value="1"/>
</dbReference>
<evidence type="ECO:0000256" key="2">
    <source>
        <dbReference type="ARBA" id="ARBA00023015"/>
    </source>
</evidence>
<evidence type="ECO:0000256" key="3">
    <source>
        <dbReference type="ARBA" id="ARBA00023125"/>
    </source>
</evidence>
<dbReference type="SMART" id="SM00354">
    <property type="entry name" value="HTH_LACI"/>
    <property type="match status" value="1"/>
</dbReference>
<dbReference type="PANTHER" id="PTHR30146">
    <property type="entry name" value="LACI-RELATED TRANSCRIPTIONAL REPRESSOR"/>
    <property type="match status" value="1"/>
</dbReference>
<gene>
    <name evidence="7" type="ORF">Ana3638_01675</name>
</gene>
<organism evidence="7 8">
    <name type="scientific">Anaerocolumna sedimenticola</name>
    <dbReference type="NCBI Taxonomy" id="2696063"/>
    <lineage>
        <taxon>Bacteria</taxon>
        <taxon>Bacillati</taxon>
        <taxon>Bacillota</taxon>
        <taxon>Clostridia</taxon>
        <taxon>Lachnospirales</taxon>
        <taxon>Lachnospiraceae</taxon>
        <taxon>Anaerocolumna</taxon>
    </lineage>
</organism>
<dbReference type="PROSITE" id="PS50932">
    <property type="entry name" value="HTH_LACI_2"/>
    <property type="match status" value="1"/>
</dbReference>
<evidence type="ECO:0000259" key="6">
    <source>
        <dbReference type="PROSITE" id="PS50943"/>
    </source>
</evidence>
<dbReference type="PROSITE" id="PS00356">
    <property type="entry name" value="HTH_LACI_1"/>
    <property type="match status" value="1"/>
</dbReference>
<dbReference type="RefSeq" id="WP_161836447.1">
    <property type="nucleotide sequence ID" value="NZ_CP048000.1"/>
</dbReference>
<keyword evidence="8" id="KW-1185">Reference proteome</keyword>
<dbReference type="InterPro" id="IPR001387">
    <property type="entry name" value="Cro/C1-type_HTH"/>
</dbReference>
<evidence type="ECO:0000256" key="1">
    <source>
        <dbReference type="ARBA" id="ARBA00022491"/>
    </source>
</evidence>
<dbReference type="SUPFAM" id="SSF53822">
    <property type="entry name" value="Periplasmic binding protein-like I"/>
    <property type="match status" value="1"/>
</dbReference>
<protein>
    <submittedName>
        <fullName evidence="7">Substrate-binding domain-containing protein</fullName>
    </submittedName>
</protein>
<dbReference type="Gene3D" id="3.40.50.2300">
    <property type="match status" value="2"/>
</dbReference>
<dbReference type="InterPro" id="IPR010982">
    <property type="entry name" value="Lambda_DNA-bd_dom_sf"/>
</dbReference>
<sequence>MPGQKITIKDVAERSGVSVATVSRVLNDNYFVTSDIKQKVLKAVDELGYIPNSIARSLKMNTSGIIGYITSDISNGYHIMIAKAIEDIIKPNNYNLIVCSTGNDKDVEERYLKLLLGKSIDALVLNTCGKNDSFILHINKTLPMVLVNRRLNTPGFHGDFADCNNDLGMYLLTKELTDKGHRKILLMEGPPNLSNTKERFNGFQKAMEEIGIDVTKNYPFRYEGDYSLKSGYEGIKFMQNLPLEPTAVLATNNAMTLGALKALKEFQIPVPDQISIAGFNGIDNLELMTTRPTVADYDPYKIGLAAGKAILERIEDNTIDNREYIFSPTMIHGNAIIRIS</sequence>
<dbReference type="CDD" id="cd01392">
    <property type="entry name" value="HTH_LacI"/>
    <property type="match status" value="1"/>
</dbReference>
<dbReference type="KEGG" id="anr:Ana3638_01675"/>
<dbReference type="InterPro" id="IPR000843">
    <property type="entry name" value="HTH_LacI"/>
</dbReference>
<dbReference type="Gene3D" id="1.10.260.40">
    <property type="entry name" value="lambda repressor-like DNA-binding domains"/>
    <property type="match status" value="1"/>
</dbReference>
<evidence type="ECO:0000259" key="5">
    <source>
        <dbReference type="PROSITE" id="PS50932"/>
    </source>
</evidence>
<dbReference type="PRINTS" id="PR00036">
    <property type="entry name" value="HTHLACI"/>
</dbReference>
<dbReference type="SUPFAM" id="SSF47413">
    <property type="entry name" value="lambda repressor-like DNA-binding domains"/>
    <property type="match status" value="1"/>
</dbReference>
<accession>A0A6P1TET2</accession>
<keyword evidence="3" id="KW-0238">DNA-binding</keyword>
<dbReference type="AlphaFoldDB" id="A0A6P1TET2"/>